<comment type="caution">
    <text evidence="7">The sequence shown here is derived from an EMBL/GenBank/DDBJ whole genome shotgun (WGS) entry which is preliminary data.</text>
</comment>
<dbReference type="Gene3D" id="3.30.40.10">
    <property type="entry name" value="Zinc/RING finger domain, C3HC4 (zinc finger)"/>
    <property type="match status" value="1"/>
</dbReference>
<evidence type="ECO:0000256" key="4">
    <source>
        <dbReference type="PROSITE-ProRule" id="PRU00175"/>
    </source>
</evidence>
<feature type="transmembrane region" description="Helical" evidence="5">
    <location>
        <begin position="22"/>
        <end position="42"/>
    </location>
</feature>
<evidence type="ECO:0000256" key="2">
    <source>
        <dbReference type="ARBA" id="ARBA00022771"/>
    </source>
</evidence>
<dbReference type="Pfam" id="PF13639">
    <property type="entry name" value="zf-RING_2"/>
    <property type="match status" value="1"/>
</dbReference>
<feature type="domain" description="RING-type" evidence="6">
    <location>
        <begin position="80"/>
        <end position="122"/>
    </location>
</feature>
<dbReference type="PROSITE" id="PS50089">
    <property type="entry name" value="ZF_RING_2"/>
    <property type="match status" value="1"/>
</dbReference>
<evidence type="ECO:0000313" key="7">
    <source>
        <dbReference type="EMBL" id="KAL1195752.1"/>
    </source>
</evidence>
<proteinExistence type="predicted"/>
<organism evidence="7 8">
    <name type="scientific">Cardamine amara subsp. amara</name>
    <dbReference type="NCBI Taxonomy" id="228776"/>
    <lineage>
        <taxon>Eukaryota</taxon>
        <taxon>Viridiplantae</taxon>
        <taxon>Streptophyta</taxon>
        <taxon>Embryophyta</taxon>
        <taxon>Tracheophyta</taxon>
        <taxon>Spermatophyta</taxon>
        <taxon>Magnoliopsida</taxon>
        <taxon>eudicotyledons</taxon>
        <taxon>Gunneridae</taxon>
        <taxon>Pentapetalae</taxon>
        <taxon>rosids</taxon>
        <taxon>malvids</taxon>
        <taxon>Brassicales</taxon>
        <taxon>Brassicaceae</taxon>
        <taxon>Cardamineae</taxon>
        <taxon>Cardamine</taxon>
    </lineage>
</organism>
<dbReference type="GO" id="GO:0008270">
    <property type="term" value="F:zinc ion binding"/>
    <property type="evidence" value="ECO:0007669"/>
    <property type="project" value="UniProtKB-KW"/>
</dbReference>
<protein>
    <submittedName>
        <fullName evidence="7">RING-H2 finger protein ATL8</fullName>
    </submittedName>
</protein>
<evidence type="ECO:0000256" key="5">
    <source>
        <dbReference type="SAM" id="Phobius"/>
    </source>
</evidence>
<dbReference type="Proteomes" id="UP001558713">
    <property type="component" value="Unassembled WGS sequence"/>
</dbReference>
<dbReference type="PANTHER" id="PTHR45798:SF97">
    <property type="entry name" value="ALCOHOL-SENSITIVE RING FINGER PROTEIN 1"/>
    <property type="match status" value="1"/>
</dbReference>
<accession>A0ABD0ZM68</accession>
<evidence type="ECO:0000259" key="6">
    <source>
        <dbReference type="PROSITE" id="PS50089"/>
    </source>
</evidence>
<dbReference type="EMBL" id="JBANAX010000719">
    <property type="protein sequence ID" value="KAL1195752.1"/>
    <property type="molecule type" value="Genomic_DNA"/>
</dbReference>
<dbReference type="SMART" id="SM00184">
    <property type="entry name" value="RING"/>
    <property type="match status" value="1"/>
</dbReference>
<dbReference type="PANTHER" id="PTHR45798">
    <property type="entry name" value="RING-H2 FINGER PROTEIN ATL61-RELATED-RELATED"/>
    <property type="match status" value="1"/>
</dbReference>
<reference evidence="7 8" key="1">
    <citation type="submission" date="2024-04" db="EMBL/GenBank/DDBJ databases">
        <title>Genome assembly C_amara_ONT_v2.</title>
        <authorList>
            <person name="Yant L."/>
            <person name="Moore C."/>
            <person name="Slenker M."/>
        </authorList>
    </citation>
    <scope>NUCLEOTIDE SEQUENCE [LARGE SCALE GENOMIC DNA]</scope>
    <source>
        <tissue evidence="7">Leaf</tissue>
    </source>
</reference>
<dbReference type="InterPro" id="IPR001841">
    <property type="entry name" value="Znf_RING"/>
</dbReference>
<keyword evidence="5" id="KW-1133">Transmembrane helix</keyword>
<sequence>MVSPPPVFAVTPAAAAANSPDWSSILILILAVIIVFSFQLSGCDRTYKQKPKPLKKDILKSLPKLTLSQGCVMTVRACRCVICLEDFMADDVVRVLPQCGHEFHAVCIDKWFQLGSTCPSCRGTPIAYQTNYLSPRFNVLIQE</sequence>
<evidence type="ECO:0000256" key="3">
    <source>
        <dbReference type="ARBA" id="ARBA00022833"/>
    </source>
</evidence>
<keyword evidence="5" id="KW-0472">Membrane</keyword>
<evidence type="ECO:0000256" key="1">
    <source>
        <dbReference type="ARBA" id="ARBA00022723"/>
    </source>
</evidence>
<gene>
    <name evidence="7" type="ORF">V5N11_000222</name>
</gene>
<keyword evidence="2 4" id="KW-0863">Zinc-finger</keyword>
<dbReference type="AlphaFoldDB" id="A0ABD0ZM68"/>
<keyword evidence="3" id="KW-0862">Zinc</keyword>
<keyword evidence="1" id="KW-0479">Metal-binding</keyword>
<keyword evidence="5" id="KW-0812">Transmembrane</keyword>
<evidence type="ECO:0000313" key="8">
    <source>
        <dbReference type="Proteomes" id="UP001558713"/>
    </source>
</evidence>
<dbReference type="InterPro" id="IPR052788">
    <property type="entry name" value="RING-type_E3_ligase_ATL"/>
</dbReference>
<dbReference type="SUPFAM" id="SSF57850">
    <property type="entry name" value="RING/U-box"/>
    <property type="match status" value="1"/>
</dbReference>
<keyword evidence="8" id="KW-1185">Reference proteome</keyword>
<name>A0ABD0ZM68_CARAN</name>
<dbReference type="InterPro" id="IPR013083">
    <property type="entry name" value="Znf_RING/FYVE/PHD"/>
</dbReference>